<feature type="region of interest" description="Disordered" evidence="9">
    <location>
        <begin position="1"/>
        <end position="71"/>
    </location>
</feature>
<gene>
    <name evidence="11" type="ORF">SAMN05421721_1058</name>
</gene>
<sequence>MSIEIKNLNQPQARGAGDARNTPEAPRGGRGNAGGTAPTGPGDKVTLTETARRLSDLEQSATAQPEVNSERVEALRQAIAEGRYEVDARAVAEKIMNAERMI</sequence>
<evidence type="ECO:0000256" key="9">
    <source>
        <dbReference type="SAM" id="MobiDB-lite"/>
    </source>
</evidence>
<evidence type="ECO:0000259" key="10">
    <source>
        <dbReference type="Pfam" id="PF04316"/>
    </source>
</evidence>
<accession>A0A1I4QN59</accession>
<evidence type="ECO:0000256" key="6">
    <source>
        <dbReference type="ARBA" id="ARBA00023163"/>
    </source>
</evidence>
<keyword evidence="3" id="KW-0678">Repressor</keyword>
<dbReference type="GO" id="GO:0045892">
    <property type="term" value="P:negative regulation of DNA-templated transcription"/>
    <property type="evidence" value="ECO:0007669"/>
    <property type="project" value="InterPro"/>
</dbReference>
<keyword evidence="5" id="KW-0805">Transcription regulation</keyword>
<organism evidence="11 12">
    <name type="scientific">Ectothiorhodospira mobilis</name>
    <dbReference type="NCBI Taxonomy" id="195064"/>
    <lineage>
        <taxon>Bacteria</taxon>
        <taxon>Pseudomonadati</taxon>
        <taxon>Pseudomonadota</taxon>
        <taxon>Gammaproteobacteria</taxon>
        <taxon>Chromatiales</taxon>
        <taxon>Ectothiorhodospiraceae</taxon>
        <taxon>Ectothiorhodospira</taxon>
    </lineage>
</organism>
<dbReference type="NCBIfam" id="TIGR03824">
    <property type="entry name" value="FlgM_jcvi"/>
    <property type="match status" value="1"/>
</dbReference>
<evidence type="ECO:0000256" key="2">
    <source>
        <dbReference type="ARBA" id="ARBA00017823"/>
    </source>
</evidence>
<dbReference type="Proteomes" id="UP000199556">
    <property type="component" value="Unassembled WGS sequence"/>
</dbReference>
<name>A0A1I4QN59_ECTMO</name>
<dbReference type="InterPro" id="IPR035890">
    <property type="entry name" value="Anti-sigma-28_factor_FlgM_sf"/>
</dbReference>
<evidence type="ECO:0000256" key="4">
    <source>
        <dbReference type="ARBA" id="ARBA00022795"/>
    </source>
</evidence>
<evidence type="ECO:0000256" key="8">
    <source>
        <dbReference type="ARBA" id="ARBA00030117"/>
    </source>
</evidence>
<feature type="domain" description="Anti-sigma-28 factor FlgM C-terminal" evidence="10">
    <location>
        <begin position="43"/>
        <end position="97"/>
    </location>
</feature>
<dbReference type="InterPro" id="IPR007412">
    <property type="entry name" value="FlgM"/>
</dbReference>
<dbReference type="GO" id="GO:0044781">
    <property type="term" value="P:bacterial-type flagellum organization"/>
    <property type="evidence" value="ECO:0007669"/>
    <property type="project" value="UniProtKB-KW"/>
</dbReference>
<comment type="similarity">
    <text evidence="1">Belongs to the FlgM family.</text>
</comment>
<dbReference type="InterPro" id="IPR031316">
    <property type="entry name" value="FlgM_C"/>
</dbReference>
<reference evidence="11 12" key="1">
    <citation type="submission" date="2016-10" db="EMBL/GenBank/DDBJ databases">
        <authorList>
            <person name="de Groot N.N."/>
        </authorList>
    </citation>
    <scope>NUCLEOTIDE SEQUENCE [LARGE SCALE GENOMIC DNA]</scope>
    <source>
        <strain evidence="11 12">DSM 4180</strain>
    </source>
</reference>
<dbReference type="EMBL" id="FOUO01000005">
    <property type="protein sequence ID" value="SFM41469.1"/>
    <property type="molecule type" value="Genomic_DNA"/>
</dbReference>
<dbReference type="Pfam" id="PF04316">
    <property type="entry name" value="FlgM"/>
    <property type="match status" value="1"/>
</dbReference>
<keyword evidence="12" id="KW-1185">Reference proteome</keyword>
<comment type="function">
    <text evidence="7">Responsible for the coupling of flagellin expression to flagellar assembly by preventing expression of the flagellin genes when a component of the middle class of proteins is defective. It negatively regulates flagellar genes by inhibiting the activity of FliA by directly binding to FliA.</text>
</comment>
<evidence type="ECO:0000313" key="12">
    <source>
        <dbReference type="Proteomes" id="UP000199556"/>
    </source>
</evidence>
<dbReference type="AlphaFoldDB" id="A0A1I4QN59"/>
<evidence type="ECO:0000313" key="11">
    <source>
        <dbReference type="EMBL" id="SFM41469.1"/>
    </source>
</evidence>
<feature type="compositionally biased region" description="Polar residues" evidence="9">
    <location>
        <begin position="57"/>
        <end position="67"/>
    </location>
</feature>
<protein>
    <recommendedName>
        <fullName evidence="2">Negative regulator of flagellin synthesis</fullName>
    </recommendedName>
    <alternativeName>
        <fullName evidence="8">Anti-sigma-28 factor</fullName>
    </alternativeName>
</protein>
<proteinExistence type="inferred from homology"/>
<keyword evidence="6" id="KW-0804">Transcription</keyword>
<evidence type="ECO:0000256" key="1">
    <source>
        <dbReference type="ARBA" id="ARBA00005322"/>
    </source>
</evidence>
<dbReference type="OrthoDB" id="5738369at2"/>
<dbReference type="SUPFAM" id="SSF101498">
    <property type="entry name" value="Anti-sigma factor FlgM"/>
    <property type="match status" value="1"/>
</dbReference>
<keyword evidence="4" id="KW-1005">Bacterial flagellum biogenesis</keyword>
<evidence type="ECO:0000256" key="3">
    <source>
        <dbReference type="ARBA" id="ARBA00022491"/>
    </source>
</evidence>
<evidence type="ECO:0000256" key="5">
    <source>
        <dbReference type="ARBA" id="ARBA00023015"/>
    </source>
</evidence>
<dbReference type="STRING" id="195064.SAMN05421721_1058"/>
<evidence type="ECO:0000256" key="7">
    <source>
        <dbReference type="ARBA" id="ARBA00024739"/>
    </source>
</evidence>
<dbReference type="RefSeq" id="WP_090484151.1">
    <property type="nucleotide sequence ID" value="NZ_FOUO01000005.1"/>
</dbReference>